<dbReference type="EMBL" id="JAVDYI010000001">
    <property type="protein sequence ID" value="MDR7360236.1"/>
    <property type="molecule type" value="Genomic_DNA"/>
</dbReference>
<evidence type="ECO:0000313" key="9">
    <source>
        <dbReference type="EMBL" id="MDR7360236.1"/>
    </source>
</evidence>
<dbReference type="PANTHER" id="PTHR42709">
    <property type="entry name" value="ALKALINE PHOSPHATASE LIKE PROTEIN"/>
    <property type="match status" value="1"/>
</dbReference>
<keyword evidence="5 7" id="KW-1133">Transmembrane helix</keyword>
<accession>A0ABU2BPN0</accession>
<name>A0ABU2BPN0_9MICC</name>
<dbReference type="Proteomes" id="UP001183817">
    <property type="component" value="Unassembled WGS sequence"/>
</dbReference>
<evidence type="ECO:0000256" key="7">
    <source>
        <dbReference type="SAM" id="Phobius"/>
    </source>
</evidence>
<evidence type="ECO:0000313" key="10">
    <source>
        <dbReference type="Proteomes" id="UP001183817"/>
    </source>
</evidence>
<evidence type="ECO:0000256" key="5">
    <source>
        <dbReference type="ARBA" id="ARBA00022989"/>
    </source>
</evidence>
<comment type="subcellular location">
    <subcellularLocation>
        <location evidence="1">Cell membrane</location>
        <topology evidence="1">Multi-pass membrane protein</topology>
    </subcellularLocation>
</comment>
<dbReference type="RefSeq" id="WP_302265714.1">
    <property type="nucleotide sequence ID" value="NZ_BAAAWO010000001.1"/>
</dbReference>
<evidence type="ECO:0000256" key="1">
    <source>
        <dbReference type="ARBA" id="ARBA00004651"/>
    </source>
</evidence>
<gene>
    <name evidence="9" type="ORF">J2S64_003927</name>
</gene>
<dbReference type="InterPro" id="IPR051311">
    <property type="entry name" value="DedA_domain"/>
</dbReference>
<feature type="transmembrane region" description="Helical" evidence="7">
    <location>
        <begin position="75"/>
        <end position="93"/>
    </location>
</feature>
<reference evidence="9 10" key="1">
    <citation type="submission" date="2023-07" db="EMBL/GenBank/DDBJ databases">
        <title>Sequencing the genomes of 1000 actinobacteria strains.</title>
        <authorList>
            <person name="Klenk H.-P."/>
        </authorList>
    </citation>
    <scope>NUCLEOTIDE SEQUENCE [LARGE SCALE GENOMIC DNA]</scope>
    <source>
        <strain evidence="9 10">DSM 20167</strain>
    </source>
</reference>
<feature type="domain" description="VTT" evidence="8">
    <location>
        <begin position="52"/>
        <end position="179"/>
    </location>
</feature>
<dbReference type="Pfam" id="PF09335">
    <property type="entry name" value="VTT_dom"/>
    <property type="match status" value="1"/>
</dbReference>
<comment type="similarity">
    <text evidence="2">Belongs to the DedA family.</text>
</comment>
<keyword evidence="4 7" id="KW-0812">Transmembrane</keyword>
<feature type="transmembrane region" description="Helical" evidence="7">
    <location>
        <begin position="159"/>
        <end position="182"/>
    </location>
</feature>
<keyword evidence="3" id="KW-1003">Cell membrane</keyword>
<evidence type="ECO:0000256" key="6">
    <source>
        <dbReference type="ARBA" id="ARBA00023136"/>
    </source>
</evidence>
<keyword evidence="10" id="KW-1185">Reference proteome</keyword>
<comment type="caution">
    <text evidence="9">The sequence shown here is derived from an EMBL/GenBank/DDBJ whole genome shotgun (WGS) entry which is preliminary data.</text>
</comment>
<feature type="transmembrane region" description="Helical" evidence="7">
    <location>
        <begin position="194"/>
        <end position="213"/>
    </location>
</feature>
<protein>
    <submittedName>
        <fullName evidence="9">Membrane protein DedA with SNARE-associated domain</fullName>
    </submittedName>
</protein>
<dbReference type="PANTHER" id="PTHR42709:SF6">
    <property type="entry name" value="UNDECAPRENYL PHOSPHATE TRANSPORTER A"/>
    <property type="match status" value="1"/>
</dbReference>
<evidence type="ECO:0000256" key="3">
    <source>
        <dbReference type="ARBA" id="ARBA00022475"/>
    </source>
</evidence>
<dbReference type="InterPro" id="IPR032816">
    <property type="entry name" value="VTT_dom"/>
</dbReference>
<keyword evidence="6 7" id="KW-0472">Membrane</keyword>
<sequence>MTTLTALQAATADPSGGSLITRFADWAVHLMEVIGAPGAALAIALENLFPPLPSEVILPLAGFTASRGSFSLVEALLWTTIGSIVGAYALYWVGRALGRTRTRAIVGWLPLVDLEDVDKVEAWFDRNGAKAVFFGRMIPIFRSLISIPAGITKMNQGKFLGLTAAGSLIWNSIFVLAGYYLGENWHIVEAYADVFQKIVIVGVVLLLVLWIVLKIRKTRAKKNAAMQDADAAK</sequence>
<evidence type="ECO:0000256" key="2">
    <source>
        <dbReference type="ARBA" id="ARBA00010792"/>
    </source>
</evidence>
<evidence type="ECO:0000256" key="4">
    <source>
        <dbReference type="ARBA" id="ARBA00022692"/>
    </source>
</evidence>
<organism evidence="9 10">
    <name type="scientific">Paeniglutamicibacter sulfureus</name>
    <dbReference type="NCBI Taxonomy" id="43666"/>
    <lineage>
        <taxon>Bacteria</taxon>
        <taxon>Bacillati</taxon>
        <taxon>Actinomycetota</taxon>
        <taxon>Actinomycetes</taxon>
        <taxon>Micrococcales</taxon>
        <taxon>Micrococcaceae</taxon>
        <taxon>Paeniglutamicibacter</taxon>
    </lineage>
</organism>
<evidence type="ECO:0000259" key="8">
    <source>
        <dbReference type="Pfam" id="PF09335"/>
    </source>
</evidence>
<proteinExistence type="inferred from homology"/>